<keyword evidence="2 5" id="KW-0812">Transmembrane</keyword>
<accession>A0A832DGM8</accession>
<dbReference type="InterPro" id="IPR006694">
    <property type="entry name" value="Fatty_acid_hydroxylase"/>
</dbReference>
<protein>
    <submittedName>
        <fullName evidence="7">Sterol desaturase family protein</fullName>
    </submittedName>
</protein>
<dbReference type="InterPro" id="IPR050307">
    <property type="entry name" value="Sterol_Desaturase_Related"/>
</dbReference>
<feature type="transmembrane region" description="Helical" evidence="5">
    <location>
        <begin position="31"/>
        <end position="47"/>
    </location>
</feature>
<comment type="caution">
    <text evidence="7">The sequence shown here is derived from an EMBL/GenBank/DDBJ whole genome shotgun (WGS) entry which is preliminary data.</text>
</comment>
<evidence type="ECO:0000256" key="1">
    <source>
        <dbReference type="ARBA" id="ARBA00004370"/>
    </source>
</evidence>
<gene>
    <name evidence="7" type="ORF">ENS56_03535</name>
</gene>
<dbReference type="GO" id="GO:0005506">
    <property type="term" value="F:iron ion binding"/>
    <property type="evidence" value="ECO:0007669"/>
    <property type="project" value="InterPro"/>
</dbReference>
<dbReference type="GO" id="GO:0016020">
    <property type="term" value="C:membrane"/>
    <property type="evidence" value="ECO:0007669"/>
    <property type="project" value="UniProtKB-SubCell"/>
</dbReference>
<evidence type="ECO:0000256" key="4">
    <source>
        <dbReference type="ARBA" id="ARBA00023136"/>
    </source>
</evidence>
<dbReference type="GO" id="GO:0016491">
    <property type="term" value="F:oxidoreductase activity"/>
    <property type="evidence" value="ECO:0007669"/>
    <property type="project" value="InterPro"/>
</dbReference>
<comment type="subcellular location">
    <subcellularLocation>
        <location evidence="1">Membrane</location>
    </subcellularLocation>
</comment>
<proteinExistence type="predicted"/>
<evidence type="ECO:0000313" key="7">
    <source>
        <dbReference type="EMBL" id="HGT47087.1"/>
    </source>
</evidence>
<evidence type="ECO:0000256" key="5">
    <source>
        <dbReference type="SAM" id="Phobius"/>
    </source>
</evidence>
<evidence type="ECO:0000256" key="2">
    <source>
        <dbReference type="ARBA" id="ARBA00022692"/>
    </source>
</evidence>
<keyword evidence="3 5" id="KW-1133">Transmembrane helix</keyword>
<dbReference type="Pfam" id="PF04116">
    <property type="entry name" value="FA_hydroxylase"/>
    <property type="match status" value="1"/>
</dbReference>
<feature type="domain" description="Fatty acid hydroxylase" evidence="6">
    <location>
        <begin position="113"/>
        <end position="245"/>
    </location>
</feature>
<dbReference type="GO" id="GO:0008610">
    <property type="term" value="P:lipid biosynthetic process"/>
    <property type="evidence" value="ECO:0007669"/>
    <property type="project" value="InterPro"/>
</dbReference>
<feature type="transmembrane region" description="Helical" evidence="5">
    <location>
        <begin position="108"/>
        <end position="125"/>
    </location>
</feature>
<reference evidence="7" key="1">
    <citation type="journal article" date="2020" name="mSystems">
        <title>Genome- and Community-Level Interaction Insights into Carbon Utilization and Element Cycling Functions of Hydrothermarchaeota in Hydrothermal Sediment.</title>
        <authorList>
            <person name="Zhou Z."/>
            <person name="Liu Y."/>
            <person name="Xu W."/>
            <person name="Pan J."/>
            <person name="Luo Z.H."/>
            <person name="Li M."/>
        </authorList>
    </citation>
    <scope>NUCLEOTIDE SEQUENCE [LARGE SCALE GENOMIC DNA]</scope>
    <source>
        <strain evidence="7">SpSt-500</strain>
    </source>
</reference>
<keyword evidence="4 5" id="KW-0472">Membrane</keyword>
<feature type="transmembrane region" description="Helical" evidence="5">
    <location>
        <begin position="68"/>
        <end position="88"/>
    </location>
</feature>
<evidence type="ECO:0000256" key="3">
    <source>
        <dbReference type="ARBA" id="ARBA00022989"/>
    </source>
</evidence>
<organism evidence="7">
    <name type="scientific">Ignavibacterium album</name>
    <dbReference type="NCBI Taxonomy" id="591197"/>
    <lineage>
        <taxon>Bacteria</taxon>
        <taxon>Pseudomonadati</taxon>
        <taxon>Ignavibacteriota</taxon>
        <taxon>Ignavibacteria</taxon>
        <taxon>Ignavibacteriales</taxon>
        <taxon>Ignavibacteriaceae</taxon>
        <taxon>Ignavibacterium</taxon>
    </lineage>
</organism>
<evidence type="ECO:0000259" key="6">
    <source>
        <dbReference type="Pfam" id="PF04116"/>
    </source>
</evidence>
<dbReference type="PANTHER" id="PTHR11863">
    <property type="entry name" value="STEROL DESATURASE"/>
    <property type="match status" value="1"/>
</dbReference>
<dbReference type="AlphaFoldDB" id="A0A832DGM8"/>
<dbReference type="EMBL" id="DSVI01000004">
    <property type="protein sequence ID" value="HGT47087.1"/>
    <property type="molecule type" value="Genomic_DNA"/>
</dbReference>
<name>A0A832DGM8_9BACT</name>
<sequence>MEKIISINADIFSDVFNFVINYINSLSAAEKYSMLIIISAAVLFIILERLFPYTKGQEILREGFFDDLALYTIAQSYILSIIIFSFIINSIDASTGLSRLKLFANVPIWLQLIFFTITHDIYIYFMHRWQHSNKWLWRIHEAHHSPKKVDWLSGSRSHALEILINQTVEFAPIVLLGAPVEVISYKGVISAVWGMYIHSNIDVRTGWLQKIINGPEMHRWHHSTGKGRNRNFATKLAIWDWIFGTAYLPPSKPDEYGLKTYFPKNYFTQTLYAFRSFRKKKETELVKD</sequence>